<dbReference type="InterPro" id="IPR000873">
    <property type="entry name" value="AMP-dep_synth/lig_dom"/>
</dbReference>
<keyword evidence="4" id="KW-0547">Nucleotide-binding</keyword>
<evidence type="ECO:0000256" key="2">
    <source>
        <dbReference type="ARBA" id="ARBA00006432"/>
    </source>
</evidence>
<dbReference type="HOGENOM" id="CLU_000022_59_2_1"/>
<dbReference type="Pfam" id="PF00501">
    <property type="entry name" value="AMP-binding"/>
    <property type="match status" value="1"/>
</dbReference>
<dbReference type="PANTHER" id="PTHR24096">
    <property type="entry name" value="LONG-CHAIN-FATTY-ACID--COA LIGASE"/>
    <property type="match status" value="1"/>
</dbReference>
<dbReference type="AlphaFoldDB" id="N1QGA4"/>
<organism evidence="9 10">
    <name type="scientific">Sphaerulina musiva (strain SO2202)</name>
    <name type="common">Poplar stem canker fungus</name>
    <name type="synonym">Septoria musiva</name>
    <dbReference type="NCBI Taxonomy" id="692275"/>
    <lineage>
        <taxon>Eukaryota</taxon>
        <taxon>Fungi</taxon>
        <taxon>Dikarya</taxon>
        <taxon>Ascomycota</taxon>
        <taxon>Pezizomycotina</taxon>
        <taxon>Dothideomycetes</taxon>
        <taxon>Dothideomycetidae</taxon>
        <taxon>Mycosphaerellales</taxon>
        <taxon>Mycosphaerellaceae</taxon>
        <taxon>Sphaerulina</taxon>
    </lineage>
</organism>
<dbReference type="PANTHER" id="PTHR24096:SF317">
    <property type="entry name" value="ADENYLATE-FORMING ENZYME AFEA"/>
    <property type="match status" value="1"/>
</dbReference>
<evidence type="ECO:0000313" key="9">
    <source>
        <dbReference type="EMBL" id="EMF12322.1"/>
    </source>
</evidence>
<dbReference type="Proteomes" id="UP000016931">
    <property type="component" value="Unassembled WGS sequence"/>
</dbReference>
<feature type="domain" description="AMP-dependent synthetase/ligase" evidence="7">
    <location>
        <begin position="172"/>
        <end position="530"/>
    </location>
</feature>
<feature type="domain" description="AMP-binding enzyme C-terminal" evidence="8">
    <location>
        <begin position="587"/>
        <end position="679"/>
    </location>
</feature>
<dbReference type="GeneID" id="27899755"/>
<comment type="pathway">
    <text evidence="1">Secondary metabolite biosynthesis.</text>
</comment>
<gene>
    <name evidence="9" type="ORF">SEPMUDRAFT_134200</name>
</gene>
<protein>
    <submittedName>
        <fullName evidence="9">Acetyl-CoA synthetase-like protein</fullName>
    </submittedName>
</protein>
<comment type="similarity">
    <text evidence="2">Belongs to the ATP-dependent AMP-binding enzyme family.</text>
</comment>
<evidence type="ECO:0000256" key="3">
    <source>
        <dbReference type="ARBA" id="ARBA00022598"/>
    </source>
</evidence>
<dbReference type="SUPFAM" id="SSF56801">
    <property type="entry name" value="Acetyl-CoA synthetase-like"/>
    <property type="match status" value="1"/>
</dbReference>
<feature type="region of interest" description="Disordered" evidence="6">
    <location>
        <begin position="1"/>
        <end position="42"/>
    </location>
</feature>
<keyword evidence="3" id="KW-0436">Ligase</keyword>
<reference evidence="9 10" key="1">
    <citation type="journal article" date="2012" name="PLoS Pathog.">
        <title>Diverse lifestyles and strategies of plant pathogenesis encoded in the genomes of eighteen Dothideomycetes fungi.</title>
        <authorList>
            <person name="Ohm R.A."/>
            <person name="Feau N."/>
            <person name="Henrissat B."/>
            <person name="Schoch C.L."/>
            <person name="Horwitz B.A."/>
            <person name="Barry K.W."/>
            <person name="Condon B.J."/>
            <person name="Copeland A.C."/>
            <person name="Dhillon B."/>
            <person name="Glaser F."/>
            <person name="Hesse C.N."/>
            <person name="Kosti I."/>
            <person name="LaButti K."/>
            <person name="Lindquist E.A."/>
            <person name="Lucas S."/>
            <person name="Salamov A.A."/>
            <person name="Bradshaw R.E."/>
            <person name="Ciuffetti L."/>
            <person name="Hamelin R.C."/>
            <person name="Kema G.H.J."/>
            <person name="Lawrence C."/>
            <person name="Scott J.A."/>
            <person name="Spatafora J.W."/>
            <person name="Turgeon B.G."/>
            <person name="de Wit P.J.G.M."/>
            <person name="Zhong S."/>
            <person name="Goodwin S.B."/>
            <person name="Grigoriev I.V."/>
        </authorList>
    </citation>
    <scope>NUCLEOTIDE SEQUENCE [LARGE SCALE GENOMIC DNA]</scope>
    <source>
        <strain evidence="9 10">SO2202</strain>
    </source>
</reference>
<dbReference type="OMA" id="IWASKCR"/>
<dbReference type="InterPro" id="IPR025110">
    <property type="entry name" value="AMP-bd_C"/>
</dbReference>
<dbReference type="EMBL" id="KB456265">
    <property type="protein sequence ID" value="EMF12322.1"/>
    <property type="molecule type" value="Genomic_DNA"/>
</dbReference>
<dbReference type="InterPro" id="IPR045851">
    <property type="entry name" value="AMP-bd_C_sf"/>
</dbReference>
<sequence>MASHKEGLLPDSPPLSLARVQKRRTRSSFSWNSQDHHSQCHQATRLQRRQLFLVLAQLQRLSKDEEERKKQAQDSFTTVPTLSSTPVELFSTSSQNGIPPYNPHTTTALETGATMPVSVSSLAAEDANIVQWAFSGQYDSNVPVLIDAEEPTRYITKEKAIQLTANLTGAFEENTTVCLNIPNDIVYPILCYAIWASKCRWTGVNPGYQSVDLTHHFRTSETKYVITCEEQLEKIREAVRDCGRDVEIILYSDLLKPQPAREQTACGVHHGHCHRNQSSEFRYLHELQKTKTPESLFEALSQVDNTSIAALASTSGTTGLPKMAARTHKSHVLEAAAAQDNHAAKPYPVRRLFCTPIFHSFSTGEMAINSMRLGQPTYFIKRFDPKIFPQAILDFQITETFAPPPLIMRLVDNPDAHAQIQSLRNIYCGGAPLVPELKNRLDAIYLNNPHGPPRIAQVWGMTEGGWFTTFKYGENDSTNSVGRPIPGYEIRIVPRPDFHTTTTTTTTGEETIPETGELYIRGPNLLMTCYFNNPEATADAFEDDGTTSGWLKTGDVGYISPQDGKVYLIDRCKDLIKVNGFQVSPTELENALLTLPGIADAGVVGALSGTTGEHPVAFVVRQVVHDDEEEEEEKKGSGEDGLITKEQVKARLRRQLASYKVSMMEVVFLDALPKSITGKILRGKLRELC</sequence>
<dbReference type="Pfam" id="PF13193">
    <property type="entry name" value="AMP-binding_C"/>
    <property type="match status" value="1"/>
</dbReference>
<dbReference type="GO" id="GO:0016405">
    <property type="term" value="F:CoA-ligase activity"/>
    <property type="evidence" value="ECO:0007669"/>
    <property type="project" value="TreeGrafter"/>
</dbReference>
<dbReference type="OrthoDB" id="6509636at2759"/>
<dbReference type="GO" id="GO:0005524">
    <property type="term" value="F:ATP binding"/>
    <property type="evidence" value="ECO:0007669"/>
    <property type="project" value="UniProtKB-KW"/>
</dbReference>
<evidence type="ECO:0000259" key="7">
    <source>
        <dbReference type="Pfam" id="PF00501"/>
    </source>
</evidence>
<evidence type="ECO:0000313" key="10">
    <source>
        <dbReference type="Proteomes" id="UP000016931"/>
    </source>
</evidence>
<evidence type="ECO:0000256" key="5">
    <source>
        <dbReference type="ARBA" id="ARBA00022840"/>
    </source>
</evidence>
<keyword evidence="10" id="KW-1185">Reference proteome</keyword>
<name>N1QGA4_SPHMS</name>
<evidence type="ECO:0000259" key="8">
    <source>
        <dbReference type="Pfam" id="PF13193"/>
    </source>
</evidence>
<dbReference type="STRING" id="692275.N1QGA4"/>
<dbReference type="InterPro" id="IPR042099">
    <property type="entry name" value="ANL_N_sf"/>
</dbReference>
<dbReference type="eggNOG" id="KOG1176">
    <property type="taxonomic scope" value="Eukaryota"/>
</dbReference>
<accession>N1QGA4</accession>
<dbReference type="GO" id="GO:0019748">
    <property type="term" value="P:secondary metabolic process"/>
    <property type="evidence" value="ECO:0007669"/>
    <property type="project" value="TreeGrafter"/>
</dbReference>
<keyword evidence="5" id="KW-0067">ATP-binding</keyword>
<evidence type="ECO:0000256" key="6">
    <source>
        <dbReference type="SAM" id="MobiDB-lite"/>
    </source>
</evidence>
<dbReference type="Gene3D" id="3.30.300.30">
    <property type="match status" value="1"/>
</dbReference>
<proteinExistence type="inferred from homology"/>
<dbReference type="RefSeq" id="XP_016760443.1">
    <property type="nucleotide sequence ID" value="XM_016902618.1"/>
</dbReference>
<evidence type="ECO:0000256" key="4">
    <source>
        <dbReference type="ARBA" id="ARBA00022741"/>
    </source>
</evidence>
<dbReference type="Gene3D" id="3.40.50.12780">
    <property type="entry name" value="N-terminal domain of ligase-like"/>
    <property type="match status" value="1"/>
</dbReference>
<evidence type="ECO:0000256" key="1">
    <source>
        <dbReference type="ARBA" id="ARBA00005179"/>
    </source>
</evidence>